<reference evidence="1 2" key="1">
    <citation type="journal article" date="1991" name="Int. J. Syst. Bacteriol.">
        <title>Description of the erythromycin-producing bacterium Arthrobacter sp. strain NRRL B-3381 as Aeromicrobium erythreum gen. nov., sp. nov.</title>
        <authorList>
            <person name="Miller E.S."/>
            <person name="Woese C.R."/>
            <person name="Brenner S."/>
        </authorList>
    </citation>
    <scope>NUCLEOTIDE SEQUENCE [LARGE SCALE GENOMIC DNA]</scope>
    <source>
        <strain evidence="1 2">AR18</strain>
    </source>
</reference>
<accession>A0A0U4BJ12</accession>
<name>A0A0U4BJ12_9ACTN</name>
<dbReference type="OrthoDB" id="9778801at2"/>
<evidence type="ECO:0000313" key="2">
    <source>
        <dbReference type="Proteomes" id="UP000067689"/>
    </source>
</evidence>
<proteinExistence type="predicted"/>
<gene>
    <name evidence="1" type="ORF">AERYTH_11040</name>
</gene>
<dbReference type="KEGG" id="aer:AERYTH_11040"/>
<dbReference type="AlphaFoldDB" id="A0A0U4BJ12"/>
<dbReference type="Proteomes" id="UP000067689">
    <property type="component" value="Chromosome"/>
</dbReference>
<evidence type="ECO:0008006" key="3">
    <source>
        <dbReference type="Google" id="ProtNLM"/>
    </source>
</evidence>
<organism evidence="1 2">
    <name type="scientific">Aeromicrobium erythreum</name>
    <dbReference type="NCBI Taxonomy" id="2041"/>
    <lineage>
        <taxon>Bacteria</taxon>
        <taxon>Bacillati</taxon>
        <taxon>Actinomycetota</taxon>
        <taxon>Actinomycetes</taxon>
        <taxon>Propionibacteriales</taxon>
        <taxon>Nocardioidaceae</taxon>
        <taxon>Aeromicrobium</taxon>
    </lineage>
</organism>
<dbReference type="PATRIC" id="fig|2041.4.peg.2309"/>
<dbReference type="PANTHER" id="PTHR33973:SF4">
    <property type="entry name" value="OS07G0153300 PROTEIN"/>
    <property type="match status" value="1"/>
</dbReference>
<protein>
    <recommendedName>
        <fullName evidence="3">DUF1365 domain-containing protein</fullName>
    </recommendedName>
</protein>
<keyword evidence="2" id="KW-1185">Reference proteome</keyword>
<evidence type="ECO:0000313" key="1">
    <source>
        <dbReference type="EMBL" id="ALX05201.1"/>
    </source>
</evidence>
<dbReference type="InterPro" id="IPR010775">
    <property type="entry name" value="DUF1365"/>
</dbReference>
<dbReference type="STRING" id="2041.AERYTH_11040"/>
<sequence>MPVLPALVVGDVAHTRRVPLKHRFRYRVYQWLVDVDDLPRMPRWLRPFSTFRAADHIGDPDRSLRENIEAFCRAQGLDVGGRRIVMLANARTLGHVFDPLSVFWILDGERTEAIVAEVHNTYGERHAYLLQPDEKGRTSTEKAFYVSPFFTVAGRYDLQFRLQPDAVASTVVLRQSPSDEGSPASRPDEAVFTATFRGRPLPATRRRLVRLLVTMPLMTHRTSLLIRIHGVWLWLRRLPVVPRPHHEPQEGTTR</sequence>
<dbReference type="EMBL" id="CP011502">
    <property type="protein sequence ID" value="ALX05201.1"/>
    <property type="molecule type" value="Genomic_DNA"/>
</dbReference>
<dbReference type="Pfam" id="PF07103">
    <property type="entry name" value="DUF1365"/>
    <property type="match status" value="1"/>
</dbReference>
<dbReference type="PANTHER" id="PTHR33973">
    <property type="entry name" value="OS07G0153300 PROTEIN"/>
    <property type="match status" value="1"/>
</dbReference>